<protein>
    <submittedName>
        <fullName evidence="7">Translocation/assembly module TamB domain-containing protein</fullName>
    </submittedName>
</protein>
<organism evidence="7 8">
    <name type="scientific">Alteriqipengyuania abyssalis</name>
    <dbReference type="NCBI Taxonomy" id="2860200"/>
    <lineage>
        <taxon>Bacteria</taxon>
        <taxon>Pseudomonadati</taxon>
        <taxon>Pseudomonadota</taxon>
        <taxon>Alphaproteobacteria</taxon>
        <taxon>Sphingomonadales</taxon>
        <taxon>Erythrobacteraceae</taxon>
        <taxon>Alteriqipengyuania</taxon>
    </lineage>
</organism>
<keyword evidence="2 5" id="KW-0812">Transmembrane</keyword>
<evidence type="ECO:0000256" key="1">
    <source>
        <dbReference type="ARBA" id="ARBA00004167"/>
    </source>
</evidence>
<dbReference type="EMBL" id="JAHWXP010000003">
    <property type="protein sequence ID" value="MBY8337429.1"/>
    <property type="molecule type" value="Genomic_DNA"/>
</dbReference>
<dbReference type="PANTHER" id="PTHR36985:SF1">
    <property type="entry name" value="TRANSLOCATION AND ASSEMBLY MODULE SUBUNIT TAMB"/>
    <property type="match status" value="1"/>
</dbReference>
<gene>
    <name evidence="7" type="ORF">KYN89_10230</name>
</gene>
<keyword evidence="8" id="KW-1185">Reference proteome</keyword>
<name>A0ABS7PEC8_9SPHN</name>
<dbReference type="PANTHER" id="PTHR36985">
    <property type="entry name" value="TRANSLOCATION AND ASSEMBLY MODULE SUBUNIT TAMB"/>
    <property type="match status" value="1"/>
</dbReference>
<dbReference type="Proteomes" id="UP000759298">
    <property type="component" value="Unassembled WGS sequence"/>
</dbReference>
<accession>A0ABS7PEC8</accession>
<dbReference type="RefSeq" id="WP_222824997.1">
    <property type="nucleotide sequence ID" value="NZ_JAHWXP010000003.1"/>
</dbReference>
<evidence type="ECO:0000313" key="8">
    <source>
        <dbReference type="Proteomes" id="UP000759298"/>
    </source>
</evidence>
<evidence type="ECO:0000256" key="4">
    <source>
        <dbReference type="ARBA" id="ARBA00023136"/>
    </source>
</evidence>
<feature type="transmembrane region" description="Helical" evidence="5">
    <location>
        <begin position="24"/>
        <end position="46"/>
    </location>
</feature>
<dbReference type="Pfam" id="PF04357">
    <property type="entry name" value="TamB"/>
    <property type="match status" value="1"/>
</dbReference>
<evidence type="ECO:0000313" key="7">
    <source>
        <dbReference type="EMBL" id="MBY8337429.1"/>
    </source>
</evidence>
<keyword evidence="4 5" id="KW-0472">Membrane</keyword>
<comment type="caution">
    <text evidence="7">The sequence shown here is derived from an EMBL/GenBank/DDBJ whole genome shotgun (WGS) entry which is preliminary data.</text>
</comment>
<evidence type="ECO:0000259" key="6">
    <source>
        <dbReference type="Pfam" id="PF04357"/>
    </source>
</evidence>
<reference evidence="7 8" key="1">
    <citation type="submission" date="2021-07" db="EMBL/GenBank/DDBJ databases">
        <title>Alteriqipengyuania abyssalis NZ-12B nov, sp.nov isolated from deep sea sponge in pacific ocean.</title>
        <authorList>
            <person name="Tareen S."/>
            <person name="Wink J."/>
        </authorList>
    </citation>
    <scope>NUCLEOTIDE SEQUENCE [LARGE SCALE GENOMIC DNA]</scope>
    <source>
        <strain evidence="7 8">NZ-12B</strain>
    </source>
</reference>
<feature type="domain" description="Translocation and assembly module TamB C-terminal" evidence="6">
    <location>
        <begin position="1053"/>
        <end position="1390"/>
    </location>
</feature>
<sequence>MSEEAIREEATADAPRRKSATARIAKWAVGIVVVLALLGAALVAGLNSPIGKRWIVDQVAKIEPKSGLRISIGRIEGSIYSDLVLHDLSLADPQGVFLTVPEVDLDWNPFAWLSSGLDIDSVEARRGELKRLPKLNPGDPDSPMLPGFDIRIDQLELVDWTLAPGVAGDARRQVNLVGSADIRNGRAMVKANGRFGEGDRLVLDLTAEPDGDLFDVDMRVDAPAGGVITSLANLDGDYVGRIDGDGTWKDWSGDMLLNRNGESLARFRLSAKNGKYGIVGRADTTPFLTGIPQRALGRDTRIEAAGTFADRVLDGKVELIGQGLSLIAEGGANLADNRADGITFEAAVRDPRLFGENLQLVGAQASGTIDGPFRDLTIPFKLVAQRFDAGSATITNIAQEGTATYDGSRWVIPIDARVGRIETGNALADPRLIGGTANGRLVFTGRELVSDSIRINFPDASAQLSLNGNLAENRWQVRGPVAVNGLTFEQIGRVNAGGSIDFLYNGAWRLTADVRGQVPRVTNDTLVNLAGPVIDFSGGVSLAQNAPIDFRQVRLDSRKLNMVLDGQVAPGTTRVAGRGRQAQYGPFTVEASLTDRGPEAVLVFAEPLPAAGLRDVRVALSPIDEGFRIETEGDSTLGRFEGTLGLFSPPGGPTRLAVETLTVSETSVTGDLTLGGGAASGTLALTGGGLDGTIMLAPRSGGQGFDVALAARNARFGGATALEIAQADIDMSGQIADGDTTVQGTASAQGIVYGNLFIGRMTADARLVNGRGDVNAAIAGRRGRGFALQLAADIAPDRIALATRGNLAGRELTMPRRAVLTKIDGGGWALQRSQISYGDGFVIAEGRMGGEATRFDLNVRDIPLSLADIVMGDAGLGGSLSGTITYAAPKDGLPTGEARVRVDKFTRSGVILASRPVDLSLVARLETDRLQARAILDDNGTEGGRVQALISDLPRNGSLFERLQAGDLFGQLRYRGPAQSLWRLAAIDLFDFSGPVAVAADIRGTLADPRVRGSLSSDNLRVQSSVSGTDIRDARVRGAFAGSRLQITEFRGTAPNGGVVNGSGVVDLANLGPGRGPEIDIRAAAQKAQLINARGLQATVTGPLRIVSNGSGGTIAGRLLVEKASWRLGNGAQTASIPTITTREINLPRDRYQPSAPGAPWRFLVDARAPSRVDVDGMGLDSEWSADVRVRGTTQEMRIGGEANLIRGDYTFAGARFEVTRGRIEFDETRAIDPRLDIVAETDNNGIDVTVSVQGNAQQPEITFSSNPSLPEEEILSRLLFGGSITSLSATDALQLGAAVASLRGGGGLDPINQLRSAIGLDRLRIVSADPVLDRGTSIALGKNIGRRFYIELITDGRGYSATDAEFRITSWLSLLATVSTVGRNSVSVEASRDY</sequence>
<keyword evidence="3 5" id="KW-1133">Transmembrane helix</keyword>
<evidence type="ECO:0000256" key="3">
    <source>
        <dbReference type="ARBA" id="ARBA00022989"/>
    </source>
</evidence>
<evidence type="ECO:0000256" key="2">
    <source>
        <dbReference type="ARBA" id="ARBA00022692"/>
    </source>
</evidence>
<dbReference type="InterPro" id="IPR007452">
    <property type="entry name" value="TamB_C"/>
</dbReference>
<proteinExistence type="predicted"/>
<comment type="subcellular location">
    <subcellularLocation>
        <location evidence="1">Membrane</location>
        <topology evidence="1">Single-pass membrane protein</topology>
    </subcellularLocation>
</comment>
<evidence type="ECO:0000256" key="5">
    <source>
        <dbReference type="SAM" id="Phobius"/>
    </source>
</evidence>